<dbReference type="Gene3D" id="3.50.50.60">
    <property type="entry name" value="FAD/NAD(P)-binding domain"/>
    <property type="match status" value="2"/>
</dbReference>
<dbReference type="InterPro" id="IPR036188">
    <property type="entry name" value="FAD/NAD-bd_sf"/>
</dbReference>
<dbReference type="EMBL" id="UOEK01000648">
    <property type="protein sequence ID" value="VAW09766.1"/>
    <property type="molecule type" value="Genomic_DNA"/>
</dbReference>
<evidence type="ECO:0000259" key="17">
    <source>
        <dbReference type="Pfam" id="PF02852"/>
    </source>
</evidence>
<keyword evidence="10" id="KW-0521">NADP</keyword>
<dbReference type="GO" id="GO:0050661">
    <property type="term" value="F:NADP binding"/>
    <property type="evidence" value="ECO:0007669"/>
    <property type="project" value="InterPro"/>
</dbReference>
<comment type="catalytic activity">
    <reaction evidence="16">
        <text>Hg + NADP(+) + H(+) = Hg(2+) + NADPH</text>
        <dbReference type="Rhea" id="RHEA:23856"/>
        <dbReference type="ChEBI" id="CHEBI:15378"/>
        <dbReference type="ChEBI" id="CHEBI:16170"/>
        <dbReference type="ChEBI" id="CHEBI:16793"/>
        <dbReference type="ChEBI" id="CHEBI:57783"/>
        <dbReference type="ChEBI" id="CHEBI:58349"/>
        <dbReference type="EC" id="1.16.1.1"/>
    </reaction>
</comment>
<dbReference type="PANTHER" id="PTHR43014:SF4">
    <property type="entry name" value="PYRIDINE NUCLEOTIDE-DISULFIDE OXIDOREDUCTASE RCLA-RELATED"/>
    <property type="match status" value="1"/>
</dbReference>
<evidence type="ECO:0000256" key="5">
    <source>
        <dbReference type="ARBA" id="ARBA00014791"/>
    </source>
</evidence>
<dbReference type="InterPro" id="IPR021179">
    <property type="entry name" value="Mercury_reductase_MerA"/>
</dbReference>
<evidence type="ECO:0000256" key="16">
    <source>
        <dbReference type="ARBA" id="ARBA00048984"/>
    </source>
</evidence>
<dbReference type="FunFam" id="3.30.390.30:FF:000001">
    <property type="entry name" value="Dihydrolipoyl dehydrogenase"/>
    <property type="match status" value="1"/>
</dbReference>
<keyword evidence="14" id="KW-0676">Redox-active center</keyword>
<evidence type="ECO:0000256" key="7">
    <source>
        <dbReference type="ARBA" id="ARBA00022630"/>
    </source>
</evidence>
<evidence type="ECO:0000256" key="2">
    <source>
        <dbReference type="ARBA" id="ARBA00007532"/>
    </source>
</evidence>
<dbReference type="InterPro" id="IPR036163">
    <property type="entry name" value="HMA_dom_sf"/>
</dbReference>
<evidence type="ECO:0000256" key="12">
    <source>
        <dbReference type="ARBA" id="ARBA00023002"/>
    </source>
</evidence>
<dbReference type="Gene3D" id="3.30.70.100">
    <property type="match status" value="1"/>
</dbReference>
<evidence type="ECO:0000256" key="10">
    <source>
        <dbReference type="ARBA" id="ARBA00022857"/>
    </source>
</evidence>
<accession>A0A3B0TRW1</accession>
<dbReference type="GO" id="GO:0016668">
    <property type="term" value="F:oxidoreductase activity, acting on a sulfur group of donors, NAD(P) as acceptor"/>
    <property type="evidence" value="ECO:0007669"/>
    <property type="project" value="InterPro"/>
</dbReference>
<evidence type="ECO:0000259" key="18">
    <source>
        <dbReference type="Pfam" id="PF07992"/>
    </source>
</evidence>
<sequence>MKNRITLDVTGMTCDGCESHVGDALSSAGLTEVTVDWRRGVASGTDTGSFDKEAASAALESSAYDIVAVSSPPQPSPGTATEVTGDDGYDLLILGSGSAAFAAAIKARDLGATVAIVERGTIGGTCVNIGCVPSKALLRPAELFHESGHSPFAGIQTSAGDVDLAGLIGSKDELVGMLRQEKYAKLLDIYDIELIQGTARFTGPSSVEVDGRTVNARRFLISTGASPWVPPIAGLDATNYLTSTTALELTDLPEELIVVGANAIGLELGQLFAHLGTKVTWVEALDRIAPFEEPEISGLMRGHLRDQGAEVYEKATAQRAGRKGDRVWLEIELGTDTTRLEADYLLMATGRRANTSGLGLDLAGIETDERGSVIVDAGLATSNPVVWAAGDVTTTPQFVYVAAASGNIAAENALRGAGRTIDFRTMPRVTFTTPAIASVGLTEAAARDTGLPVMTSILPLDAVPRALVNRDTTGVVKLVANEETGELLGAHILADGAGDVIQAAVVAMNYHATVDEIAAMFHPYLTMAEALKLAAQTFNKDVGTLSCCAA</sequence>
<dbReference type="Pfam" id="PF02852">
    <property type="entry name" value="Pyr_redox_dim"/>
    <property type="match status" value="1"/>
</dbReference>
<dbReference type="CDD" id="cd00371">
    <property type="entry name" value="HMA"/>
    <property type="match status" value="1"/>
</dbReference>
<name>A0A3B0TRW1_9ZZZZ</name>
<evidence type="ECO:0000256" key="14">
    <source>
        <dbReference type="ARBA" id="ARBA00023284"/>
    </source>
</evidence>
<dbReference type="PANTHER" id="PTHR43014">
    <property type="entry name" value="MERCURIC REDUCTASE"/>
    <property type="match status" value="1"/>
</dbReference>
<evidence type="ECO:0000256" key="4">
    <source>
        <dbReference type="ARBA" id="ARBA00012661"/>
    </source>
</evidence>
<keyword evidence="12 19" id="KW-0560">Oxidoreductase</keyword>
<dbReference type="GO" id="GO:0050660">
    <property type="term" value="F:flavin adenine dinucleotide binding"/>
    <property type="evidence" value="ECO:0007669"/>
    <property type="project" value="InterPro"/>
</dbReference>
<feature type="domain" description="FAD/NAD(P)-binding" evidence="18">
    <location>
        <begin position="89"/>
        <end position="406"/>
    </location>
</feature>
<keyword evidence="13" id="KW-1015">Disulfide bond</keyword>
<dbReference type="SUPFAM" id="SSF55424">
    <property type="entry name" value="FAD/NAD-linked reductases, dimerisation (C-terminal) domain"/>
    <property type="match status" value="1"/>
</dbReference>
<evidence type="ECO:0000256" key="8">
    <source>
        <dbReference type="ARBA" id="ARBA00022723"/>
    </source>
</evidence>
<evidence type="ECO:0000256" key="15">
    <source>
        <dbReference type="ARBA" id="ARBA00031725"/>
    </source>
</evidence>
<reference evidence="19" key="1">
    <citation type="submission" date="2018-06" db="EMBL/GenBank/DDBJ databases">
        <authorList>
            <person name="Zhirakovskaya E."/>
        </authorList>
    </citation>
    <scope>NUCLEOTIDE SEQUENCE</scope>
</reference>
<dbReference type="InterPro" id="IPR004099">
    <property type="entry name" value="Pyr_nucl-diS_OxRdtase_dimer"/>
</dbReference>
<comment type="cofactor">
    <cofactor evidence="1">
        <name>FAD</name>
        <dbReference type="ChEBI" id="CHEBI:57692"/>
    </cofactor>
</comment>
<dbReference type="SUPFAM" id="SSF55008">
    <property type="entry name" value="HMA, heavy metal-associated domain"/>
    <property type="match status" value="1"/>
</dbReference>
<keyword evidence="11" id="KW-0476">Mercury</keyword>
<gene>
    <name evidence="19" type="ORF">MNBD_ACTINO02-1830</name>
</gene>
<proteinExistence type="inferred from homology"/>
<dbReference type="Pfam" id="PF07992">
    <property type="entry name" value="Pyr_redox_2"/>
    <property type="match status" value="1"/>
</dbReference>
<dbReference type="PRINTS" id="PR00368">
    <property type="entry name" value="FADPNR"/>
</dbReference>
<dbReference type="InterPro" id="IPR023753">
    <property type="entry name" value="FAD/NAD-binding_dom"/>
</dbReference>
<evidence type="ECO:0000256" key="1">
    <source>
        <dbReference type="ARBA" id="ARBA00001974"/>
    </source>
</evidence>
<dbReference type="NCBIfam" id="TIGR02053">
    <property type="entry name" value="MerA"/>
    <property type="match status" value="1"/>
</dbReference>
<feature type="domain" description="Pyridine nucleotide-disulphide oxidoreductase dimerisation" evidence="17">
    <location>
        <begin position="426"/>
        <end position="534"/>
    </location>
</feature>
<dbReference type="PROSITE" id="PS00076">
    <property type="entry name" value="PYRIDINE_REDOX_1"/>
    <property type="match status" value="1"/>
</dbReference>
<dbReference type="EC" id="1.16.1.1" evidence="4"/>
<dbReference type="InterPro" id="IPR012999">
    <property type="entry name" value="Pyr_OxRdtase_I_AS"/>
</dbReference>
<keyword evidence="6" id="KW-0475">Mercuric resistance</keyword>
<protein>
    <recommendedName>
        <fullName evidence="5">Mercuric reductase</fullName>
        <ecNumber evidence="4">1.16.1.1</ecNumber>
    </recommendedName>
    <alternativeName>
        <fullName evidence="15">Hg(II) reductase</fullName>
    </alternativeName>
</protein>
<dbReference type="InterPro" id="IPR016156">
    <property type="entry name" value="FAD/NAD-linked_Rdtase_dimer_sf"/>
</dbReference>
<dbReference type="PRINTS" id="PR00411">
    <property type="entry name" value="PNDRDTASEI"/>
</dbReference>
<comment type="subunit">
    <text evidence="3">Homodimer.</text>
</comment>
<dbReference type="PIRSF" id="PIRSF000350">
    <property type="entry name" value="Mercury_reductase_MerA"/>
    <property type="match status" value="1"/>
</dbReference>
<dbReference type="GO" id="GO:0045340">
    <property type="term" value="F:mercury ion binding"/>
    <property type="evidence" value="ECO:0007669"/>
    <property type="project" value="InterPro"/>
</dbReference>
<organism evidence="19">
    <name type="scientific">hydrothermal vent metagenome</name>
    <dbReference type="NCBI Taxonomy" id="652676"/>
    <lineage>
        <taxon>unclassified sequences</taxon>
        <taxon>metagenomes</taxon>
        <taxon>ecological metagenomes</taxon>
    </lineage>
</organism>
<dbReference type="Gene3D" id="3.30.390.30">
    <property type="match status" value="1"/>
</dbReference>
<keyword evidence="7" id="KW-0285">Flavoprotein</keyword>
<comment type="similarity">
    <text evidence="2">Belongs to the class-I pyridine nucleotide-disulfide oxidoreductase family.</text>
</comment>
<dbReference type="InterPro" id="IPR006121">
    <property type="entry name" value="HMA_dom"/>
</dbReference>
<dbReference type="GO" id="GO:0003955">
    <property type="term" value="F:NAD(P)H dehydrogenase (quinone) activity"/>
    <property type="evidence" value="ECO:0007669"/>
    <property type="project" value="TreeGrafter"/>
</dbReference>
<evidence type="ECO:0000256" key="11">
    <source>
        <dbReference type="ARBA" id="ARBA00022914"/>
    </source>
</evidence>
<keyword evidence="9" id="KW-0274">FAD</keyword>
<evidence type="ECO:0000256" key="13">
    <source>
        <dbReference type="ARBA" id="ARBA00023157"/>
    </source>
</evidence>
<dbReference type="InterPro" id="IPR001100">
    <property type="entry name" value="Pyr_nuc-diS_OxRdtase"/>
</dbReference>
<dbReference type="SUPFAM" id="SSF51905">
    <property type="entry name" value="FAD/NAD(P)-binding domain"/>
    <property type="match status" value="1"/>
</dbReference>
<evidence type="ECO:0000256" key="3">
    <source>
        <dbReference type="ARBA" id="ARBA00011738"/>
    </source>
</evidence>
<keyword evidence="8" id="KW-0479">Metal-binding</keyword>
<evidence type="ECO:0000313" key="19">
    <source>
        <dbReference type="EMBL" id="VAW09766.1"/>
    </source>
</evidence>
<dbReference type="AlphaFoldDB" id="A0A3B0TRW1"/>
<evidence type="ECO:0000256" key="6">
    <source>
        <dbReference type="ARBA" id="ARBA00022466"/>
    </source>
</evidence>
<evidence type="ECO:0000256" key="9">
    <source>
        <dbReference type="ARBA" id="ARBA00022827"/>
    </source>
</evidence>
<dbReference type="GO" id="GO:0050787">
    <property type="term" value="P:detoxification of mercury ion"/>
    <property type="evidence" value="ECO:0007669"/>
    <property type="project" value="InterPro"/>
</dbReference>
<dbReference type="GO" id="GO:0016152">
    <property type="term" value="F:mercury (II) reductase (NADP+) activity"/>
    <property type="evidence" value="ECO:0007669"/>
    <property type="project" value="UniProtKB-EC"/>
</dbReference>